<dbReference type="EMBL" id="CABFNS010001005">
    <property type="protein sequence ID" value="VUC37547.1"/>
    <property type="molecule type" value="Genomic_DNA"/>
</dbReference>
<dbReference type="Gene3D" id="3.60.130.10">
    <property type="entry name" value="Clavaminate synthase-like"/>
    <property type="match status" value="1"/>
</dbReference>
<evidence type="ECO:0000313" key="4">
    <source>
        <dbReference type="Proteomes" id="UP000766486"/>
    </source>
</evidence>
<comment type="caution">
    <text evidence="3">The sequence shown here is derived from an EMBL/GenBank/DDBJ whole genome shotgun (WGS) entry which is preliminary data.</text>
</comment>
<evidence type="ECO:0000256" key="1">
    <source>
        <dbReference type="ARBA" id="ARBA00023002"/>
    </source>
</evidence>
<dbReference type="SUPFAM" id="SSF51197">
    <property type="entry name" value="Clavaminate synthase-like"/>
    <property type="match status" value="1"/>
</dbReference>
<protein>
    <recommendedName>
        <fullName evidence="2">TauD/TfdA-like domain-containing protein</fullName>
    </recommendedName>
</protein>
<proteinExistence type="predicted"/>
<feature type="domain" description="TauD/TfdA-like" evidence="2">
    <location>
        <begin position="84"/>
        <end position="233"/>
    </location>
</feature>
<dbReference type="InterPro" id="IPR003819">
    <property type="entry name" value="TauD/TfdA-like"/>
</dbReference>
<dbReference type="Pfam" id="PF02668">
    <property type="entry name" value="TauD"/>
    <property type="match status" value="1"/>
</dbReference>
<dbReference type="Proteomes" id="UP000766486">
    <property type="component" value="Unassembled WGS sequence"/>
</dbReference>
<dbReference type="InterPro" id="IPR042098">
    <property type="entry name" value="TauD-like_sf"/>
</dbReference>
<keyword evidence="4" id="KW-1185">Reference proteome</keyword>
<organism evidence="3 4">
    <name type="scientific">Bionectria ochroleuca</name>
    <name type="common">Gliocladium roseum</name>
    <dbReference type="NCBI Taxonomy" id="29856"/>
    <lineage>
        <taxon>Eukaryota</taxon>
        <taxon>Fungi</taxon>
        <taxon>Dikarya</taxon>
        <taxon>Ascomycota</taxon>
        <taxon>Pezizomycotina</taxon>
        <taxon>Sordariomycetes</taxon>
        <taxon>Hypocreomycetidae</taxon>
        <taxon>Hypocreales</taxon>
        <taxon>Bionectriaceae</taxon>
        <taxon>Clonostachys</taxon>
    </lineage>
</organism>
<evidence type="ECO:0000259" key="2">
    <source>
        <dbReference type="Pfam" id="PF02668"/>
    </source>
</evidence>
<accession>A0ABY6V1B7</accession>
<evidence type="ECO:0000313" key="3">
    <source>
        <dbReference type="EMBL" id="VUC37547.1"/>
    </source>
</evidence>
<name>A0ABY6V1B7_BIOOC</name>
<reference evidence="3 4" key="1">
    <citation type="submission" date="2019-06" db="EMBL/GenBank/DDBJ databases">
        <authorList>
            <person name="Broberg M."/>
        </authorList>
    </citation>
    <scope>NUCLEOTIDE SEQUENCE [LARGE SCALE GENOMIC DNA]</scope>
</reference>
<sequence>MATVCDSYNPSRTEAQRFWDEQSKWVKASADVLEGFPKRLNSSLAWKGEDMWDKVSQWKLCLSAEDIGAISTAVLSFDKKYEDLSSISPSTFELPVELAQHLRQLADNVYTGCGFQIIHGLDPSSFSARQNIILYAGLSAHVFPQRGFVDVAGQRVIGHVVNVQDRGNGPETVAPAFTNTPLSFHTDNCEVLSFYYKEMPSEGGRTILSSSWKVYNQLAETRPEVLRTLAEPWVLDS</sequence>
<gene>
    <name evidence="3" type="ORF">CLO192961_LOCUS476128</name>
</gene>
<keyword evidence="1" id="KW-0560">Oxidoreductase</keyword>